<protein>
    <submittedName>
        <fullName evidence="2">Uncharacterized protein</fullName>
    </submittedName>
</protein>
<organism evidence="2 3">
    <name type="scientific">Pseudohongiella acticola</name>
    <dbReference type="NCBI Taxonomy" id="1524254"/>
    <lineage>
        <taxon>Bacteria</taxon>
        <taxon>Pseudomonadati</taxon>
        <taxon>Pseudomonadota</taxon>
        <taxon>Gammaproteobacteria</taxon>
        <taxon>Pseudomonadales</taxon>
        <taxon>Pseudohongiellaceae</taxon>
        <taxon>Pseudohongiella</taxon>
    </lineage>
</organism>
<dbReference type="RefSeq" id="WP_070118862.1">
    <property type="nucleotide sequence ID" value="NZ_MASR01000002.1"/>
</dbReference>
<keyword evidence="3" id="KW-1185">Reference proteome</keyword>
<evidence type="ECO:0000313" key="3">
    <source>
        <dbReference type="Proteomes" id="UP000175669"/>
    </source>
</evidence>
<feature type="chain" id="PRO_5009212050" evidence="1">
    <location>
        <begin position="30"/>
        <end position="346"/>
    </location>
</feature>
<evidence type="ECO:0000256" key="1">
    <source>
        <dbReference type="SAM" id="SignalP"/>
    </source>
</evidence>
<accession>A0A1E8CGT3</accession>
<dbReference type="Proteomes" id="UP000175669">
    <property type="component" value="Unassembled WGS sequence"/>
</dbReference>
<name>A0A1E8CGT3_9GAMM</name>
<keyword evidence="1" id="KW-0732">Signal</keyword>
<feature type="signal peptide" evidence="1">
    <location>
        <begin position="1"/>
        <end position="29"/>
    </location>
</feature>
<gene>
    <name evidence="2" type="ORF">PHACT_13875</name>
</gene>
<dbReference type="STRING" id="1524254.PHACT_13875"/>
<sequence length="346" mass="35822">MAIFNKTLRRVLAPCIAGALMIGSSAVLAQSTSIPASLEGTYSLTFASTQSGAPLANGTTIDMVIAAGGTICIADLVLSSPTVTGSEAVWSIADLGVKLAVSNVSSGSFTGATVLSNADVQLGQFTGSKTSNATSCSLLGGTPPDMSQVSTLIAKAEELYADLFPNTTANTAFFTEGGYVYRFYASTGIYIGIKDNTVYVQGGAFGNGDPVTIGTIANTLAELTGQPVTPIEEPNTGIPGGDYKLTIAGTVSTSGVATPFTFEIDSIQAPGDNEVDNLEEDVKKALKDAEGVDASTFSDFQISEASVSSDRVFYRARFNSTTTTQTVIGPITTNVAYNLTFEYLKK</sequence>
<comment type="caution">
    <text evidence="2">The sequence shown here is derived from an EMBL/GenBank/DDBJ whole genome shotgun (WGS) entry which is preliminary data.</text>
</comment>
<proteinExistence type="predicted"/>
<dbReference type="AlphaFoldDB" id="A0A1E8CGT3"/>
<reference evidence="3" key="1">
    <citation type="submission" date="2016-07" db="EMBL/GenBank/DDBJ databases">
        <authorList>
            <person name="Florea S."/>
            <person name="Webb J.S."/>
            <person name="Jaromczyk J."/>
            <person name="Schardl C.L."/>
        </authorList>
    </citation>
    <scope>NUCLEOTIDE SEQUENCE [LARGE SCALE GENOMIC DNA]</scope>
    <source>
        <strain evidence="3">KCTC 42131</strain>
    </source>
</reference>
<dbReference type="EMBL" id="MASR01000002">
    <property type="protein sequence ID" value="OFE11612.1"/>
    <property type="molecule type" value="Genomic_DNA"/>
</dbReference>
<evidence type="ECO:0000313" key="2">
    <source>
        <dbReference type="EMBL" id="OFE11612.1"/>
    </source>
</evidence>
<dbReference type="OrthoDB" id="7058892at2"/>